<dbReference type="AlphaFoldDB" id="A0A834TXE2"/>
<accession>A0A834TXE2</accession>
<protein>
    <submittedName>
        <fullName evidence="1">Uncharacterized protein</fullName>
    </submittedName>
</protein>
<organism evidence="1 2">
    <name type="scientific">Senna tora</name>
    <dbReference type="NCBI Taxonomy" id="362788"/>
    <lineage>
        <taxon>Eukaryota</taxon>
        <taxon>Viridiplantae</taxon>
        <taxon>Streptophyta</taxon>
        <taxon>Embryophyta</taxon>
        <taxon>Tracheophyta</taxon>
        <taxon>Spermatophyta</taxon>
        <taxon>Magnoliopsida</taxon>
        <taxon>eudicotyledons</taxon>
        <taxon>Gunneridae</taxon>
        <taxon>Pentapetalae</taxon>
        <taxon>rosids</taxon>
        <taxon>fabids</taxon>
        <taxon>Fabales</taxon>
        <taxon>Fabaceae</taxon>
        <taxon>Caesalpinioideae</taxon>
        <taxon>Cassia clade</taxon>
        <taxon>Senna</taxon>
    </lineage>
</organism>
<name>A0A834TXE2_9FABA</name>
<evidence type="ECO:0000313" key="2">
    <source>
        <dbReference type="Proteomes" id="UP000634136"/>
    </source>
</evidence>
<proteinExistence type="predicted"/>
<dbReference type="EMBL" id="JAAIUW010000006">
    <property type="protein sequence ID" value="KAF7828511.1"/>
    <property type="molecule type" value="Genomic_DNA"/>
</dbReference>
<reference evidence="1" key="1">
    <citation type="submission" date="2020-09" db="EMBL/GenBank/DDBJ databases">
        <title>Genome-Enabled Discovery of Anthraquinone Biosynthesis in Senna tora.</title>
        <authorList>
            <person name="Kang S.-H."/>
            <person name="Pandey R.P."/>
            <person name="Lee C.-M."/>
            <person name="Sim J.-S."/>
            <person name="Jeong J.-T."/>
            <person name="Choi B.-S."/>
            <person name="Jung M."/>
            <person name="Ginzburg D."/>
            <person name="Zhao K."/>
            <person name="Won S.Y."/>
            <person name="Oh T.-J."/>
            <person name="Yu Y."/>
            <person name="Kim N.-H."/>
            <person name="Lee O.R."/>
            <person name="Lee T.-H."/>
            <person name="Bashyal P."/>
            <person name="Kim T.-S."/>
            <person name="Lee W.-H."/>
            <person name="Kawkins C."/>
            <person name="Kim C.-K."/>
            <person name="Kim J.S."/>
            <person name="Ahn B.O."/>
            <person name="Rhee S.Y."/>
            <person name="Sohng J.K."/>
        </authorList>
    </citation>
    <scope>NUCLEOTIDE SEQUENCE</scope>
    <source>
        <tissue evidence="1">Leaf</tissue>
    </source>
</reference>
<evidence type="ECO:0000313" key="1">
    <source>
        <dbReference type="EMBL" id="KAF7828511.1"/>
    </source>
</evidence>
<keyword evidence="2" id="KW-1185">Reference proteome</keyword>
<sequence length="36" mass="3913">MRFGNEGHAGDKETYVAANPTFHVAIAPLNYVSSFT</sequence>
<dbReference type="Proteomes" id="UP000634136">
    <property type="component" value="Unassembled WGS sequence"/>
</dbReference>
<gene>
    <name evidence="1" type="ORF">G2W53_019675</name>
</gene>
<comment type="caution">
    <text evidence="1">The sequence shown here is derived from an EMBL/GenBank/DDBJ whole genome shotgun (WGS) entry which is preliminary data.</text>
</comment>